<dbReference type="InterPro" id="IPR043136">
    <property type="entry name" value="B30.2/SPRY_sf"/>
</dbReference>
<dbReference type="PANTHER" id="PTHR12429:SF6">
    <property type="entry name" value="PROTEIN NEURALIZED"/>
    <property type="match status" value="1"/>
</dbReference>
<evidence type="ECO:0000259" key="14">
    <source>
        <dbReference type="PROSITE" id="PS51065"/>
    </source>
</evidence>
<dbReference type="PROSITE" id="PS51065">
    <property type="entry name" value="NHR"/>
    <property type="match status" value="2"/>
</dbReference>
<feature type="domain" description="RING-type" evidence="13">
    <location>
        <begin position="586"/>
        <end position="627"/>
    </location>
</feature>
<keyword evidence="5 11" id="KW-0863">Zinc-finger</keyword>
<dbReference type="AlphaFoldDB" id="A0A482XGN2"/>
<protein>
    <recommendedName>
        <fullName evidence="10">Protein neuralized</fullName>
    </recommendedName>
</protein>
<evidence type="ECO:0000256" key="6">
    <source>
        <dbReference type="ARBA" id="ARBA00022833"/>
    </source>
</evidence>
<evidence type="ECO:0000313" key="15">
    <source>
        <dbReference type="EMBL" id="RZF44963.1"/>
    </source>
</evidence>
<dbReference type="FunCoup" id="A0A482XGN2">
    <property type="interactions" value="562"/>
</dbReference>
<evidence type="ECO:0000256" key="1">
    <source>
        <dbReference type="ARBA" id="ARBA00004123"/>
    </source>
</evidence>
<comment type="subcellular location">
    <subcellularLocation>
        <location evidence="1">Nucleus</location>
    </subcellularLocation>
</comment>
<proteinExistence type="predicted"/>
<comment type="caution">
    <text evidence="15">The sequence shown here is derived from an EMBL/GenBank/DDBJ whole genome shotgun (WGS) entry which is preliminary data.</text>
</comment>
<keyword evidence="8" id="KW-0539">Nucleus</keyword>
<evidence type="ECO:0000256" key="11">
    <source>
        <dbReference type="PROSITE-ProRule" id="PRU00175"/>
    </source>
</evidence>
<dbReference type="Pfam" id="PF13920">
    <property type="entry name" value="zf-C3HC4_3"/>
    <property type="match status" value="1"/>
</dbReference>
<dbReference type="GO" id="GO:0003677">
    <property type="term" value="F:DNA binding"/>
    <property type="evidence" value="ECO:0007669"/>
    <property type="project" value="UniProtKB-KW"/>
</dbReference>
<dbReference type="SMART" id="SM00184">
    <property type="entry name" value="RING"/>
    <property type="match status" value="1"/>
</dbReference>
<keyword evidence="3" id="KW-0479">Metal-binding</keyword>
<dbReference type="FunFam" id="3.30.40.10:FF:000441">
    <property type="entry name" value="Neuralized, isoform B"/>
    <property type="match status" value="1"/>
</dbReference>
<dbReference type="Gene3D" id="3.30.40.10">
    <property type="entry name" value="Zinc/RING finger domain, C3HC4 (zinc finger)"/>
    <property type="match status" value="1"/>
</dbReference>
<dbReference type="Pfam" id="PF07177">
    <property type="entry name" value="Neuralized"/>
    <property type="match status" value="2"/>
</dbReference>
<keyword evidence="2" id="KW-0217">Developmental protein</keyword>
<sequence>MLMGFSTTAWRSSGQHSSSSSKVEEILAPIRTKMKVLQKFKRRMGLAPRTNSGSGGTNNLPPLLFHQVHGDNIRIIRDGFVARRAESFCKGVTFTNRPVKVAERVYIKFLEVSSNWSGVIRLGFTCNDPITLRNGLPKYACPDLTNKPGYWAKALAERFCARDTILFFYVTSAGDVHFGIDGEEKGIFLSGVDTRNQLWAMIDVYGNSTEIELLDARQHLNNSRRIISNGTTDSSPEVVDRRLITSMQALNVSPTPREAALEQPPPLADQPPRFQQPPPPPPPPGVHYTPLVFHRTRGRNIRLSNDRCIATRSETEFCQGYVFTARPLQLGERILIQVLATETVFLGALALGLTSCDPATLTASDLPDDSDLLLDRPEYWVVSKDVANYPQRGDELTFSITHSGEVQMSKNGSPPVVLMHVDQSLTLWAFLDVYGSTSKIRILGSSIIEPPRSGVASPLPREEQPTPPPPVLRAGSAALVRPGLRVALPDARHSTAAEVVQLGGGGTVLVVNLPPPHSHHPPPPPAPAPDTPTTSATLLSTYSHTYIEPVSASSYTTVVDSSCSANVSNMREWAETSVSAPSGSECSICYERAIDSVLYMCGHMCMCYECAVQQWRGKGGGHCPLCRAVIRDVIRTYKS</sequence>
<comment type="function">
    <text evidence="9">Involved in neurogenesis. Interacts with other neurogenic proteins in the specification of the neuroblast versus epidermoblast cell fate.</text>
</comment>
<feature type="region of interest" description="Disordered" evidence="12">
    <location>
        <begin position="254"/>
        <end position="285"/>
    </location>
</feature>
<dbReference type="CDD" id="cd16647">
    <property type="entry name" value="mRING-HC-C3HC5_NEU1"/>
    <property type="match status" value="1"/>
</dbReference>
<evidence type="ECO:0000256" key="4">
    <source>
        <dbReference type="ARBA" id="ARBA00022737"/>
    </source>
</evidence>
<evidence type="ECO:0000256" key="2">
    <source>
        <dbReference type="ARBA" id="ARBA00022473"/>
    </source>
</evidence>
<dbReference type="InterPro" id="IPR013083">
    <property type="entry name" value="Znf_RING/FYVE/PHD"/>
</dbReference>
<organism evidence="15 16">
    <name type="scientific">Laodelphax striatellus</name>
    <name type="common">Small brown planthopper</name>
    <name type="synonym">Delphax striatella</name>
    <dbReference type="NCBI Taxonomy" id="195883"/>
    <lineage>
        <taxon>Eukaryota</taxon>
        <taxon>Metazoa</taxon>
        <taxon>Ecdysozoa</taxon>
        <taxon>Arthropoda</taxon>
        <taxon>Hexapoda</taxon>
        <taxon>Insecta</taxon>
        <taxon>Pterygota</taxon>
        <taxon>Neoptera</taxon>
        <taxon>Paraneoptera</taxon>
        <taxon>Hemiptera</taxon>
        <taxon>Auchenorrhyncha</taxon>
        <taxon>Fulgoroidea</taxon>
        <taxon>Delphacidae</taxon>
        <taxon>Criomorphinae</taxon>
        <taxon>Laodelphax</taxon>
    </lineage>
</organism>
<evidence type="ECO:0000313" key="16">
    <source>
        <dbReference type="Proteomes" id="UP000291343"/>
    </source>
</evidence>
<evidence type="ECO:0000256" key="8">
    <source>
        <dbReference type="ARBA" id="ARBA00023242"/>
    </source>
</evidence>
<evidence type="ECO:0000256" key="7">
    <source>
        <dbReference type="ARBA" id="ARBA00023125"/>
    </source>
</evidence>
<keyword evidence="6" id="KW-0862">Zinc</keyword>
<evidence type="ECO:0000256" key="3">
    <source>
        <dbReference type="ARBA" id="ARBA00022723"/>
    </source>
</evidence>
<dbReference type="STRING" id="195883.A0A482XGN2"/>
<dbReference type="InterPro" id="IPR037962">
    <property type="entry name" value="Neuralized"/>
</dbReference>
<evidence type="ECO:0000259" key="13">
    <source>
        <dbReference type="PROSITE" id="PS50089"/>
    </source>
</evidence>
<dbReference type="PROSITE" id="PS50089">
    <property type="entry name" value="ZF_RING_2"/>
    <property type="match status" value="1"/>
</dbReference>
<feature type="region of interest" description="Disordered" evidence="12">
    <location>
        <begin position="451"/>
        <end position="470"/>
    </location>
</feature>
<name>A0A482XGN2_LAOST</name>
<dbReference type="GO" id="GO:0061630">
    <property type="term" value="F:ubiquitin protein ligase activity"/>
    <property type="evidence" value="ECO:0007669"/>
    <property type="project" value="TreeGrafter"/>
</dbReference>
<evidence type="ECO:0000256" key="9">
    <source>
        <dbReference type="ARBA" id="ARBA00058903"/>
    </source>
</evidence>
<dbReference type="InterPro" id="IPR006573">
    <property type="entry name" value="NHR_dom"/>
</dbReference>
<gene>
    <name evidence="15" type="ORF">LSTR_LSTR001924</name>
</gene>
<dbReference type="Proteomes" id="UP000291343">
    <property type="component" value="Unassembled WGS sequence"/>
</dbReference>
<feature type="domain" description="NHR" evidence="14">
    <location>
        <begin position="290"/>
        <end position="445"/>
    </location>
</feature>
<dbReference type="Gene3D" id="2.60.120.920">
    <property type="match status" value="2"/>
</dbReference>
<feature type="compositionally biased region" description="Pro residues" evidence="12">
    <location>
        <begin position="513"/>
        <end position="530"/>
    </location>
</feature>
<evidence type="ECO:0000256" key="5">
    <source>
        <dbReference type="ARBA" id="ARBA00022771"/>
    </source>
</evidence>
<accession>A0A482XGN2</accession>
<dbReference type="GO" id="GO:0008270">
    <property type="term" value="F:zinc ion binding"/>
    <property type="evidence" value="ECO:0007669"/>
    <property type="project" value="UniProtKB-KW"/>
</dbReference>
<dbReference type="SMR" id="A0A482XGN2"/>
<dbReference type="SUPFAM" id="SSF57850">
    <property type="entry name" value="RING/U-box"/>
    <property type="match status" value="1"/>
</dbReference>
<feature type="domain" description="NHR" evidence="14">
    <location>
        <begin position="62"/>
        <end position="216"/>
    </location>
</feature>
<dbReference type="FunFam" id="2.60.120.920:FF:000005">
    <property type="entry name" value="Putative E3 ubiquitin-protein ligase NEURL1B"/>
    <property type="match status" value="2"/>
</dbReference>
<dbReference type="OrthoDB" id="6078042at2759"/>
<feature type="region of interest" description="Disordered" evidence="12">
    <location>
        <begin position="513"/>
        <end position="534"/>
    </location>
</feature>
<evidence type="ECO:0000256" key="10">
    <source>
        <dbReference type="ARBA" id="ARBA00068495"/>
    </source>
</evidence>
<dbReference type="PANTHER" id="PTHR12429">
    <property type="entry name" value="NEURALIZED"/>
    <property type="match status" value="1"/>
</dbReference>
<keyword evidence="4" id="KW-0677">Repeat</keyword>
<dbReference type="GO" id="GO:0005634">
    <property type="term" value="C:nucleus"/>
    <property type="evidence" value="ECO:0007669"/>
    <property type="project" value="UniProtKB-SubCell"/>
</dbReference>
<evidence type="ECO:0000256" key="12">
    <source>
        <dbReference type="SAM" id="MobiDB-lite"/>
    </source>
</evidence>
<reference evidence="15 16" key="1">
    <citation type="journal article" date="2017" name="Gigascience">
        <title>Genome sequence of the small brown planthopper, Laodelphax striatellus.</title>
        <authorList>
            <person name="Zhu J."/>
            <person name="Jiang F."/>
            <person name="Wang X."/>
            <person name="Yang P."/>
            <person name="Bao Y."/>
            <person name="Zhao W."/>
            <person name="Wang W."/>
            <person name="Lu H."/>
            <person name="Wang Q."/>
            <person name="Cui N."/>
            <person name="Li J."/>
            <person name="Chen X."/>
            <person name="Luo L."/>
            <person name="Yu J."/>
            <person name="Kang L."/>
            <person name="Cui F."/>
        </authorList>
    </citation>
    <scope>NUCLEOTIDE SEQUENCE [LARGE SCALE GENOMIC DNA]</scope>
    <source>
        <strain evidence="15">Lst14</strain>
    </source>
</reference>
<dbReference type="InParanoid" id="A0A482XGN2"/>
<keyword evidence="16" id="KW-1185">Reference proteome</keyword>
<dbReference type="EMBL" id="QKKF02010000">
    <property type="protein sequence ID" value="RZF44963.1"/>
    <property type="molecule type" value="Genomic_DNA"/>
</dbReference>
<feature type="compositionally biased region" description="Pro residues" evidence="12">
    <location>
        <begin position="263"/>
        <end position="285"/>
    </location>
</feature>
<dbReference type="InterPro" id="IPR001841">
    <property type="entry name" value="Znf_RING"/>
</dbReference>
<keyword evidence="7" id="KW-0238">DNA-binding</keyword>
<dbReference type="SMART" id="SM00588">
    <property type="entry name" value="NEUZ"/>
    <property type="match status" value="2"/>
</dbReference>